<dbReference type="Proteomes" id="UP001054945">
    <property type="component" value="Unassembled WGS sequence"/>
</dbReference>
<name>A0AAV4QTP6_CAEEX</name>
<organism evidence="2 3">
    <name type="scientific">Caerostris extrusa</name>
    <name type="common">Bark spider</name>
    <name type="synonym">Caerostris bankana</name>
    <dbReference type="NCBI Taxonomy" id="172846"/>
    <lineage>
        <taxon>Eukaryota</taxon>
        <taxon>Metazoa</taxon>
        <taxon>Ecdysozoa</taxon>
        <taxon>Arthropoda</taxon>
        <taxon>Chelicerata</taxon>
        <taxon>Arachnida</taxon>
        <taxon>Araneae</taxon>
        <taxon>Araneomorphae</taxon>
        <taxon>Entelegynae</taxon>
        <taxon>Araneoidea</taxon>
        <taxon>Araneidae</taxon>
        <taxon>Caerostris</taxon>
    </lineage>
</organism>
<comment type="caution">
    <text evidence="2">The sequence shown here is derived from an EMBL/GenBank/DDBJ whole genome shotgun (WGS) entry which is preliminary data.</text>
</comment>
<evidence type="ECO:0000313" key="2">
    <source>
        <dbReference type="EMBL" id="GIY11706.1"/>
    </source>
</evidence>
<gene>
    <name evidence="2" type="ORF">CEXT_86841</name>
</gene>
<evidence type="ECO:0008006" key="4">
    <source>
        <dbReference type="Google" id="ProtNLM"/>
    </source>
</evidence>
<sequence>MWRLKIKSAEDRGGPHYSSVSGLSARSWQNSFCINERAMSRSSFRGVILIYVIPNSRIPVFPTPPLALIPHEQASSLRSGGRSNFKGLVRRKRERELSIC</sequence>
<accession>A0AAV4QTP6</accession>
<protein>
    <recommendedName>
        <fullName evidence="4">Ycf15</fullName>
    </recommendedName>
</protein>
<proteinExistence type="predicted"/>
<keyword evidence="3" id="KW-1185">Reference proteome</keyword>
<dbReference type="EMBL" id="BPLR01006684">
    <property type="protein sequence ID" value="GIY11706.1"/>
    <property type="molecule type" value="Genomic_DNA"/>
</dbReference>
<dbReference type="AlphaFoldDB" id="A0AAV4QTP6"/>
<reference evidence="2 3" key="1">
    <citation type="submission" date="2021-06" db="EMBL/GenBank/DDBJ databases">
        <title>Caerostris extrusa draft genome.</title>
        <authorList>
            <person name="Kono N."/>
            <person name="Arakawa K."/>
        </authorList>
    </citation>
    <scope>NUCLEOTIDE SEQUENCE [LARGE SCALE GENOMIC DNA]</scope>
</reference>
<evidence type="ECO:0000313" key="3">
    <source>
        <dbReference type="Proteomes" id="UP001054945"/>
    </source>
</evidence>
<feature type="region of interest" description="Disordered" evidence="1">
    <location>
        <begin position="1"/>
        <end position="22"/>
    </location>
</feature>
<evidence type="ECO:0000256" key="1">
    <source>
        <dbReference type="SAM" id="MobiDB-lite"/>
    </source>
</evidence>